<feature type="transmembrane region" description="Helical" evidence="5">
    <location>
        <begin position="116"/>
        <end position="139"/>
    </location>
</feature>
<evidence type="ECO:0000256" key="1">
    <source>
        <dbReference type="ARBA" id="ARBA00004127"/>
    </source>
</evidence>
<feature type="domain" description="3-oxo-5-alpha-steroid 4-dehydrogenase C-terminal" evidence="7">
    <location>
        <begin position="235"/>
        <end position="341"/>
    </location>
</feature>
<dbReference type="InterPro" id="IPR001104">
    <property type="entry name" value="3-oxo-5_a-steroid_4-DH_C"/>
</dbReference>
<comment type="function">
    <text evidence="5">Plays a key role in early steps of protein N-linked glycosylation by being involved in the conversion of polyprenol into dolichol. Acts as a polyprenal reductase that mediates the reduction of polyprenal into dolichal in a NADP-dependent mechanism. Dolichols are required for the synthesis of dolichol-linked monosaccharides and the oligosaccharide precursor used for N-glycosylation.</text>
</comment>
<dbReference type="PROSITE" id="PS50244">
    <property type="entry name" value="S5A_REDUCTASE"/>
    <property type="match status" value="1"/>
</dbReference>
<dbReference type="Pfam" id="PF02544">
    <property type="entry name" value="Steroid_dh"/>
    <property type="match status" value="1"/>
</dbReference>
<evidence type="ECO:0000256" key="3">
    <source>
        <dbReference type="ARBA" id="ARBA00022989"/>
    </source>
</evidence>
<keyword evidence="2 5" id="KW-0812">Transmembrane</keyword>
<keyword evidence="9" id="KW-1185">Reference proteome</keyword>
<feature type="region of interest" description="Disordered" evidence="6">
    <location>
        <begin position="63"/>
        <end position="89"/>
    </location>
</feature>
<dbReference type="GO" id="GO:0016095">
    <property type="term" value="P:polyprenol catabolic process"/>
    <property type="evidence" value="ECO:0007669"/>
    <property type="project" value="UniProtKB-UniRule"/>
</dbReference>
<evidence type="ECO:0000313" key="9">
    <source>
        <dbReference type="Proteomes" id="UP001174936"/>
    </source>
</evidence>
<evidence type="ECO:0000256" key="5">
    <source>
        <dbReference type="RuleBase" id="RU367081"/>
    </source>
</evidence>
<comment type="catalytic activity">
    <reaction evidence="5">
        <text>a di-trans,poly-cis-dolichal + NADP(+) = a di-trans,poly-cis-polyprenal + NADPH + H(+)</text>
        <dbReference type="Rhea" id="RHEA:80727"/>
        <dbReference type="Rhea" id="RHEA-COMP:19536"/>
        <dbReference type="Rhea" id="RHEA-COMP:19537"/>
        <dbReference type="ChEBI" id="CHEBI:15378"/>
        <dbReference type="ChEBI" id="CHEBI:57783"/>
        <dbReference type="ChEBI" id="CHEBI:58349"/>
        <dbReference type="ChEBI" id="CHEBI:231623"/>
        <dbReference type="ChEBI" id="CHEBI:231637"/>
        <dbReference type="EC" id="1.3.1.94"/>
    </reaction>
    <physiologicalReaction direction="right-to-left" evidence="5">
        <dbReference type="Rhea" id="RHEA:80729"/>
    </physiologicalReaction>
</comment>
<dbReference type="AlphaFoldDB" id="A0AA39Y4Y8"/>
<proteinExistence type="inferred from homology"/>
<reference evidence="8" key="1">
    <citation type="submission" date="2023-06" db="EMBL/GenBank/DDBJ databases">
        <title>Genome-scale phylogeny and comparative genomics of the fungal order Sordariales.</title>
        <authorList>
            <consortium name="Lawrence Berkeley National Laboratory"/>
            <person name="Hensen N."/>
            <person name="Bonometti L."/>
            <person name="Westerberg I."/>
            <person name="Brannstrom I.O."/>
            <person name="Guillou S."/>
            <person name="Cros-Aarteil S."/>
            <person name="Calhoun S."/>
            <person name="Haridas S."/>
            <person name="Kuo A."/>
            <person name="Mondo S."/>
            <person name="Pangilinan J."/>
            <person name="Riley R."/>
            <person name="Labutti K."/>
            <person name="Andreopoulos B."/>
            <person name="Lipzen A."/>
            <person name="Chen C."/>
            <person name="Yanf M."/>
            <person name="Daum C."/>
            <person name="Ng V."/>
            <person name="Clum A."/>
            <person name="Steindorff A."/>
            <person name="Ohm R."/>
            <person name="Martin F."/>
            <person name="Silar P."/>
            <person name="Natvig D."/>
            <person name="Lalanne C."/>
            <person name="Gautier V."/>
            <person name="Ament-Velasquez S.L."/>
            <person name="Kruys A."/>
            <person name="Hutchinson M.I."/>
            <person name="Powell A.J."/>
            <person name="Barry K."/>
            <person name="Miller A.N."/>
            <person name="Grigoriev I.V."/>
            <person name="Debuchy R."/>
            <person name="Gladieux P."/>
            <person name="Thoren M.H."/>
            <person name="Johannesson H."/>
        </authorList>
    </citation>
    <scope>NUCLEOTIDE SEQUENCE</scope>
    <source>
        <strain evidence="8">SMH2532-1</strain>
    </source>
</reference>
<evidence type="ECO:0000256" key="6">
    <source>
        <dbReference type="SAM" id="MobiDB-lite"/>
    </source>
</evidence>
<dbReference type="GO" id="GO:0003865">
    <property type="term" value="F:3-oxo-5-alpha-steroid 4-dehydrogenase activity"/>
    <property type="evidence" value="ECO:0007669"/>
    <property type="project" value="TreeGrafter"/>
</dbReference>
<dbReference type="Proteomes" id="UP001174936">
    <property type="component" value="Unassembled WGS sequence"/>
</dbReference>
<keyword evidence="5" id="KW-0560">Oxidoreductase</keyword>
<dbReference type="GO" id="GO:0102389">
    <property type="term" value="F:polyprenol reductase activity"/>
    <property type="evidence" value="ECO:0007669"/>
    <property type="project" value="UniProtKB-UniRule"/>
</dbReference>
<dbReference type="GO" id="GO:0006488">
    <property type="term" value="P:dolichol-linked oligosaccharide biosynthetic process"/>
    <property type="evidence" value="ECO:0007669"/>
    <property type="project" value="UniProtKB-UniRule"/>
</dbReference>
<comment type="caution">
    <text evidence="8">The sequence shown here is derived from an EMBL/GenBank/DDBJ whole genome shotgun (WGS) entry which is preliminary data.</text>
</comment>
<dbReference type="GO" id="GO:0160198">
    <property type="term" value="F:polyprenal reductase activity"/>
    <property type="evidence" value="ECO:0007669"/>
    <property type="project" value="UniProtKB-EC"/>
</dbReference>
<keyword evidence="4 5" id="KW-0472">Membrane</keyword>
<sequence>MATGWGGGFFETSSVESIKATLQAISPAKWCQIFYALTTAGVLVTASVPREARALLADYGARKAPAPTPEQQGKGQVSPKKQKQKQKQQGQEQDWLVTLVAAVTSWGQVPHSWFSAFYGLSVGCSLFWLAQFLSGGVVFRTIASLQAGAPEPSATRVQITAAWVMLTLQGARRAYEHAVVMRPSKSTMWFVHWFLGLGFYLILSVAIWVEGSRALLRGDVGAPDGSSLVKIGVALPAFLFAWVNQYKCHAHLAGLKKYSLPEEGMFRHLVSPHYTCECLLYLSLSIAAAPEGELVNKTMVSVLLFVLVNLGLTASGTRQWYADKFGADAVARKWNMIPFVF</sequence>
<dbReference type="GO" id="GO:0005789">
    <property type="term" value="C:endoplasmic reticulum membrane"/>
    <property type="evidence" value="ECO:0007669"/>
    <property type="project" value="UniProtKB-SubCell"/>
</dbReference>
<keyword evidence="5" id="KW-0521">NADP</keyword>
<dbReference type="PANTHER" id="PTHR14624:SF0">
    <property type="entry name" value="POLYPRENOL REDUCTASE"/>
    <property type="match status" value="1"/>
</dbReference>
<comment type="similarity">
    <text evidence="5">Belongs to the steroid 5-alpha reductase family. Polyprenal reductase subfamily.</text>
</comment>
<evidence type="ECO:0000313" key="8">
    <source>
        <dbReference type="EMBL" id="KAK0646023.1"/>
    </source>
</evidence>
<dbReference type="PANTHER" id="PTHR14624">
    <property type="entry name" value="DFG10 PROTEIN"/>
    <property type="match status" value="1"/>
</dbReference>
<feature type="transmembrane region" description="Helical" evidence="5">
    <location>
        <begin position="190"/>
        <end position="209"/>
    </location>
</feature>
<comment type="pathway">
    <text evidence="5">Protein modification; protein glycosylation.</text>
</comment>
<accession>A0AA39Y4Y8</accession>
<dbReference type="EMBL" id="JAULSV010000004">
    <property type="protein sequence ID" value="KAK0646023.1"/>
    <property type="molecule type" value="Genomic_DNA"/>
</dbReference>
<organism evidence="8 9">
    <name type="scientific">Cercophora newfieldiana</name>
    <dbReference type="NCBI Taxonomy" id="92897"/>
    <lineage>
        <taxon>Eukaryota</taxon>
        <taxon>Fungi</taxon>
        <taxon>Dikarya</taxon>
        <taxon>Ascomycota</taxon>
        <taxon>Pezizomycotina</taxon>
        <taxon>Sordariomycetes</taxon>
        <taxon>Sordariomycetidae</taxon>
        <taxon>Sordariales</taxon>
        <taxon>Lasiosphaeriaceae</taxon>
        <taxon>Cercophora</taxon>
    </lineage>
</organism>
<evidence type="ECO:0000256" key="2">
    <source>
        <dbReference type="ARBA" id="ARBA00022692"/>
    </source>
</evidence>
<evidence type="ECO:0000256" key="4">
    <source>
        <dbReference type="ARBA" id="ARBA00023136"/>
    </source>
</evidence>
<feature type="transmembrane region" description="Helical" evidence="5">
    <location>
        <begin position="229"/>
        <end position="248"/>
    </location>
</feature>
<gene>
    <name evidence="8" type="ORF">B0T16DRAFT_151495</name>
</gene>
<evidence type="ECO:0000259" key="7">
    <source>
        <dbReference type="Pfam" id="PF02544"/>
    </source>
</evidence>
<feature type="transmembrane region" description="Helical" evidence="5">
    <location>
        <begin position="294"/>
        <end position="314"/>
    </location>
</feature>
<protein>
    <recommendedName>
        <fullName evidence="5">Polyprenal reductase</fullName>
        <ecNumber evidence="5">1.3.1.94</ecNumber>
    </recommendedName>
</protein>
<comment type="subcellular location">
    <subcellularLocation>
        <location evidence="1">Endomembrane system</location>
        <topology evidence="1">Multi-pass membrane protein</topology>
    </subcellularLocation>
    <subcellularLocation>
        <location evidence="5">Endoplasmic reticulum membrane</location>
    </subcellularLocation>
</comment>
<dbReference type="InterPro" id="IPR039698">
    <property type="entry name" value="Dfg10/SRD5A3"/>
</dbReference>
<keyword evidence="3 5" id="KW-1133">Transmembrane helix</keyword>
<name>A0AA39Y4Y8_9PEZI</name>
<keyword evidence="5" id="KW-0256">Endoplasmic reticulum</keyword>
<dbReference type="EC" id="1.3.1.94" evidence="5"/>